<keyword evidence="7 8" id="KW-0472">Membrane</keyword>
<dbReference type="EMBL" id="BJUD01000042">
    <property type="protein sequence ID" value="GEK29283.1"/>
    <property type="molecule type" value="Genomic_DNA"/>
</dbReference>
<dbReference type="EMBL" id="JQCB01000006">
    <property type="protein sequence ID" value="KRN96027.1"/>
    <property type="molecule type" value="Genomic_DNA"/>
</dbReference>
<dbReference type="Proteomes" id="UP000051139">
    <property type="component" value="Unassembled WGS sequence"/>
</dbReference>
<gene>
    <name evidence="9" type="primary">azlC2</name>
    <name evidence="10" type="ORF">IV55_GL001708</name>
    <name evidence="9" type="ORF">LSI01_15940</name>
</gene>
<evidence type="ECO:0000256" key="8">
    <source>
        <dbReference type="SAM" id="Phobius"/>
    </source>
</evidence>
<sequence>MNSQLDARTAVKETLPTVFGYIGIGLAFGVVSQSVGLDVILVMLMSAITYAGSAQFIMVSMLATHSPVISIMVAAFLVNARMMLMSATVAGYFRHDSMWHNILVGTLLTDESFALGMNKLNATDRKLNFHWFNTVNLIAYGTWIAASGVGALLGKLVAHPEKLGLDFALVAMFIGLLYLQVIADKTLSVNLQVVVIAVEAILIYVGLIFIPSNALLLVGTVLGCVIGVVIKHARN</sequence>
<proteinExistence type="inferred from homology"/>
<dbReference type="PANTHER" id="PTHR34979:SF1">
    <property type="entry name" value="INNER MEMBRANE PROTEIN YGAZ"/>
    <property type="match status" value="1"/>
</dbReference>
<dbReference type="PATRIC" id="fig|348151.3.peg.1760"/>
<keyword evidence="11" id="KW-1185">Reference proteome</keyword>
<comment type="caution">
    <text evidence="10">The sequence shown here is derived from an EMBL/GenBank/DDBJ whole genome shotgun (WGS) entry which is preliminary data.</text>
</comment>
<comment type="similarity">
    <text evidence="2">Belongs to the AzlC family.</text>
</comment>
<feature type="transmembrane region" description="Helical" evidence="8">
    <location>
        <begin position="215"/>
        <end position="233"/>
    </location>
</feature>
<evidence type="ECO:0000256" key="6">
    <source>
        <dbReference type="ARBA" id="ARBA00022989"/>
    </source>
</evidence>
<dbReference type="OrthoDB" id="3177005at2"/>
<evidence type="ECO:0000256" key="1">
    <source>
        <dbReference type="ARBA" id="ARBA00004651"/>
    </source>
</evidence>
<organism evidence="10 11">
    <name type="scientific">Furfurilactobacillus siliginis</name>
    <dbReference type="NCBI Taxonomy" id="348151"/>
    <lineage>
        <taxon>Bacteria</taxon>
        <taxon>Bacillati</taxon>
        <taxon>Bacillota</taxon>
        <taxon>Bacilli</taxon>
        <taxon>Lactobacillales</taxon>
        <taxon>Lactobacillaceae</taxon>
        <taxon>Furfurilactobacillus</taxon>
    </lineage>
</organism>
<evidence type="ECO:0000313" key="11">
    <source>
        <dbReference type="Proteomes" id="UP000051139"/>
    </source>
</evidence>
<feature type="transmembrane region" description="Helical" evidence="8">
    <location>
        <begin position="163"/>
        <end position="182"/>
    </location>
</feature>
<keyword evidence="4" id="KW-1003">Cell membrane</keyword>
<accession>A0A0R2L2W5</accession>
<dbReference type="STRING" id="348151.IV55_GL001708"/>
<evidence type="ECO:0000256" key="4">
    <source>
        <dbReference type="ARBA" id="ARBA00022475"/>
    </source>
</evidence>
<dbReference type="Pfam" id="PF03591">
    <property type="entry name" value="AzlC"/>
    <property type="match status" value="1"/>
</dbReference>
<name>A0A0R2L2W5_9LACO</name>
<feature type="transmembrane region" description="Helical" evidence="8">
    <location>
        <begin position="189"/>
        <end position="209"/>
    </location>
</feature>
<reference evidence="10 11" key="1">
    <citation type="journal article" date="2015" name="Genome Announc.">
        <title>Expanding the biotechnology potential of lactobacilli through comparative genomics of 213 strains and associated genera.</title>
        <authorList>
            <person name="Sun Z."/>
            <person name="Harris H.M."/>
            <person name="McCann A."/>
            <person name="Guo C."/>
            <person name="Argimon S."/>
            <person name="Zhang W."/>
            <person name="Yang X."/>
            <person name="Jeffery I.B."/>
            <person name="Cooney J.C."/>
            <person name="Kagawa T.F."/>
            <person name="Liu W."/>
            <person name="Song Y."/>
            <person name="Salvetti E."/>
            <person name="Wrobel A."/>
            <person name="Rasinkangas P."/>
            <person name="Parkhill J."/>
            <person name="Rea M.C."/>
            <person name="O'Sullivan O."/>
            <person name="Ritari J."/>
            <person name="Douillard F.P."/>
            <person name="Paul Ross R."/>
            <person name="Yang R."/>
            <person name="Briner A.E."/>
            <person name="Felis G.E."/>
            <person name="de Vos W.M."/>
            <person name="Barrangou R."/>
            <person name="Klaenhammer T.R."/>
            <person name="Caufield P.W."/>
            <person name="Cui Y."/>
            <person name="Zhang H."/>
            <person name="O'Toole P.W."/>
        </authorList>
    </citation>
    <scope>NUCLEOTIDE SEQUENCE [LARGE SCALE GENOMIC DNA]</scope>
    <source>
        <strain evidence="10 11">DSM 22696</strain>
    </source>
</reference>
<dbReference type="RefSeq" id="WP_057810231.1">
    <property type="nucleotide sequence ID" value="NZ_BJUD01000042.1"/>
</dbReference>
<dbReference type="Proteomes" id="UP000321429">
    <property type="component" value="Unassembled WGS sequence"/>
</dbReference>
<reference evidence="9 12" key="2">
    <citation type="submission" date="2019-07" db="EMBL/GenBank/DDBJ databases">
        <title>Whole genome shotgun sequence of Lactobacillus siliginis NBRC 101315.</title>
        <authorList>
            <person name="Hosoyama A."/>
            <person name="Uohara A."/>
            <person name="Ohji S."/>
            <person name="Ichikawa N."/>
        </authorList>
    </citation>
    <scope>NUCLEOTIDE SEQUENCE [LARGE SCALE GENOMIC DNA]</scope>
    <source>
        <strain evidence="9 12">NBRC 101315</strain>
    </source>
</reference>
<feature type="transmembrane region" description="Helical" evidence="8">
    <location>
        <begin position="20"/>
        <end position="44"/>
    </location>
</feature>
<evidence type="ECO:0000313" key="12">
    <source>
        <dbReference type="Proteomes" id="UP000321429"/>
    </source>
</evidence>
<keyword evidence="3" id="KW-0813">Transport</keyword>
<feature type="transmembrane region" description="Helical" evidence="8">
    <location>
        <begin position="137"/>
        <end position="157"/>
    </location>
</feature>
<evidence type="ECO:0000313" key="10">
    <source>
        <dbReference type="EMBL" id="KRN96027.1"/>
    </source>
</evidence>
<evidence type="ECO:0000313" key="9">
    <source>
        <dbReference type="EMBL" id="GEK29283.1"/>
    </source>
</evidence>
<keyword evidence="6 8" id="KW-1133">Transmembrane helix</keyword>
<evidence type="ECO:0000256" key="5">
    <source>
        <dbReference type="ARBA" id="ARBA00022692"/>
    </source>
</evidence>
<comment type="subcellular location">
    <subcellularLocation>
        <location evidence="1">Cell membrane</location>
        <topology evidence="1">Multi-pass membrane protein</topology>
    </subcellularLocation>
</comment>
<dbReference type="GO" id="GO:0005886">
    <property type="term" value="C:plasma membrane"/>
    <property type="evidence" value="ECO:0007669"/>
    <property type="project" value="UniProtKB-SubCell"/>
</dbReference>
<evidence type="ECO:0000256" key="3">
    <source>
        <dbReference type="ARBA" id="ARBA00022448"/>
    </source>
</evidence>
<feature type="transmembrane region" description="Helical" evidence="8">
    <location>
        <begin position="56"/>
        <end position="78"/>
    </location>
</feature>
<dbReference type="GO" id="GO:1903785">
    <property type="term" value="P:L-valine transmembrane transport"/>
    <property type="evidence" value="ECO:0007669"/>
    <property type="project" value="TreeGrafter"/>
</dbReference>
<keyword evidence="5 8" id="KW-0812">Transmembrane</keyword>
<evidence type="ECO:0000256" key="2">
    <source>
        <dbReference type="ARBA" id="ARBA00010735"/>
    </source>
</evidence>
<dbReference type="AlphaFoldDB" id="A0A0R2L2W5"/>
<evidence type="ECO:0000256" key="7">
    <source>
        <dbReference type="ARBA" id="ARBA00023136"/>
    </source>
</evidence>
<dbReference type="PANTHER" id="PTHR34979">
    <property type="entry name" value="INNER MEMBRANE PROTEIN YGAZ"/>
    <property type="match status" value="1"/>
</dbReference>
<protein>
    <submittedName>
        <fullName evidence="9">Azaleucine resistance protein AzlC</fullName>
    </submittedName>
    <submittedName>
        <fullName evidence="10">AzlC family protein</fullName>
    </submittedName>
</protein>
<dbReference type="InterPro" id="IPR011606">
    <property type="entry name" value="Brnchd-chn_aa_trnsp_permease"/>
</dbReference>